<dbReference type="InterPro" id="IPR036188">
    <property type="entry name" value="FAD/NAD-bd_sf"/>
</dbReference>
<gene>
    <name evidence="1" type="ORF">DBV39_03080</name>
</gene>
<dbReference type="SUPFAM" id="SSF51905">
    <property type="entry name" value="FAD/NAD(P)-binding domain"/>
    <property type="match status" value="1"/>
</dbReference>
<protein>
    <submittedName>
        <fullName evidence="1">NAD/FAD-binding protein</fullName>
    </submittedName>
</protein>
<keyword evidence="2" id="KW-1185">Reference proteome</keyword>
<reference evidence="1 2" key="1">
    <citation type="submission" date="2018-04" db="EMBL/GenBank/DDBJ databases">
        <title>Bordetella sp. HZ20 isolated from seawater.</title>
        <authorList>
            <person name="Sun C."/>
        </authorList>
    </citation>
    <scope>NUCLEOTIDE SEQUENCE [LARGE SCALE GENOMIC DNA]</scope>
    <source>
        <strain evidence="1 2">HZ20</strain>
    </source>
</reference>
<dbReference type="GO" id="GO:0016491">
    <property type="term" value="F:oxidoreductase activity"/>
    <property type="evidence" value="ECO:0007669"/>
    <property type="project" value="TreeGrafter"/>
</dbReference>
<dbReference type="OrthoDB" id="20837at2"/>
<accession>A0A2R4XGE0</accession>
<dbReference type="AlphaFoldDB" id="A0A2R4XGE0"/>
<dbReference type="EMBL" id="CP028901">
    <property type="protein sequence ID" value="AWB32867.1"/>
    <property type="molecule type" value="Genomic_DNA"/>
</dbReference>
<proteinExistence type="predicted"/>
<dbReference type="Gene3D" id="1.10.405.20">
    <property type="match status" value="1"/>
</dbReference>
<sequence length="444" mass="49171">MTEGKSRIPSPGSRIAVVGSGIAGLASAWLLSRRYSVTLFEAGSYFGGHSNTVDVTVDGITHPVDTGFLVHNDLTYPNLIALFEHLGVPVHQSDMSFGVSIEEPDIEWAGSNLGTVFAQKSLMFNPRFIVMLSQILKFNRNANQYLLECSNQPDITLGELLKRHGYGRAMQYWYLLPMAAAIWSSSVRDILSFPAATFLRFCLNHRLLQIEGRPQWRTVLGGSRVYVQAMLKSIQDARLDCPVLEISRRHLINAESGQQSAGIVVRTARSTEVFDAVVMACHAPTSLGLIDATDQECDILGAVRYQPNEAVLHTDPALLPRRKKVWSAWNYLSTPSRDDAHAVAVSYLINCLQPLPFTTPVIVTLNSHRPIDESRVIRRFNYEHPVMDLPAIRAQQRLGVIQGQLGTWFCGAWCGYGFHEDGLKSAIAVARDFGIEPPWAGVVA</sequence>
<dbReference type="PANTHER" id="PTHR42923">
    <property type="entry name" value="PROTOPORPHYRINOGEN OXIDASE"/>
    <property type="match status" value="1"/>
</dbReference>
<organism evidence="1 2">
    <name type="scientific">Orrella marina</name>
    <dbReference type="NCBI Taxonomy" id="2163011"/>
    <lineage>
        <taxon>Bacteria</taxon>
        <taxon>Pseudomonadati</taxon>
        <taxon>Pseudomonadota</taxon>
        <taxon>Betaproteobacteria</taxon>
        <taxon>Burkholderiales</taxon>
        <taxon>Alcaligenaceae</taxon>
        <taxon>Orrella</taxon>
    </lineage>
</organism>
<dbReference type="Proteomes" id="UP000244571">
    <property type="component" value="Chromosome"/>
</dbReference>
<dbReference type="Gene3D" id="3.30.70.1990">
    <property type="match status" value="1"/>
</dbReference>
<dbReference type="Gene3D" id="3.50.50.60">
    <property type="entry name" value="FAD/NAD(P)-binding domain"/>
    <property type="match status" value="1"/>
</dbReference>
<dbReference type="KEGG" id="boz:DBV39_03080"/>
<dbReference type="InterPro" id="IPR050464">
    <property type="entry name" value="Zeta_carotene_desat/Oxidored"/>
</dbReference>
<evidence type="ECO:0000313" key="1">
    <source>
        <dbReference type="EMBL" id="AWB32867.1"/>
    </source>
</evidence>
<dbReference type="RefSeq" id="WP_108620308.1">
    <property type="nucleotide sequence ID" value="NZ_CP028901.1"/>
</dbReference>
<dbReference type="Pfam" id="PF13450">
    <property type="entry name" value="NAD_binding_8"/>
    <property type="match status" value="1"/>
</dbReference>
<name>A0A2R4XGE0_9BURK</name>
<dbReference type="PANTHER" id="PTHR42923:SF17">
    <property type="entry name" value="AMINE OXIDASE DOMAIN-CONTAINING PROTEIN"/>
    <property type="match status" value="1"/>
</dbReference>
<evidence type="ECO:0000313" key="2">
    <source>
        <dbReference type="Proteomes" id="UP000244571"/>
    </source>
</evidence>